<name>A0ABP8UU72_9ACTN</name>
<protein>
    <submittedName>
        <fullName evidence="2">Alpha/beta hydrolase</fullName>
    </submittedName>
</protein>
<sequence length="299" mass="32056">MDTEVEQVRTKGALLHVERSGQGPALVLIPGGGGDAGVYGDVVPLLAGRFTVVTFDRRGNSRSRLDEPDGPVEMSDQAGDVVSILDHYGIDRAFVFGSSGGAIIAVELLTRHADRLLGAVVHEPPLVQILPADSAERRALEDIARLGREKGAMRAYAAFGAMTMDDPPGIFRSAFGQALIAVATRWGLAAGSVLRGITRREPSAMTRLLGNADLLIERELPAICFSYRPDLDALREAGVPWCTAVGEHSAGRPYHRPALVIAERLGVSCETFPGGHTVYQQSPADFTTRLNTILDRYSS</sequence>
<organism evidence="2 3">
    <name type="scientific">Actinoallomurus vinaceus</name>
    <dbReference type="NCBI Taxonomy" id="1080074"/>
    <lineage>
        <taxon>Bacteria</taxon>
        <taxon>Bacillati</taxon>
        <taxon>Actinomycetota</taxon>
        <taxon>Actinomycetes</taxon>
        <taxon>Streptosporangiales</taxon>
        <taxon>Thermomonosporaceae</taxon>
        <taxon>Actinoallomurus</taxon>
    </lineage>
</organism>
<dbReference type="InterPro" id="IPR050471">
    <property type="entry name" value="AB_hydrolase"/>
</dbReference>
<dbReference type="GO" id="GO:0016787">
    <property type="term" value="F:hydrolase activity"/>
    <property type="evidence" value="ECO:0007669"/>
    <property type="project" value="UniProtKB-KW"/>
</dbReference>
<dbReference type="Pfam" id="PF00561">
    <property type="entry name" value="Abhydrolase_1"/>
    <property type="match status" value="1"/>
</dbReference>
<evidence type="ECO:0000313" key="3">
    <source>
        <dbReference type="Proteomes" id="UP001501442"/>
    </source>
</evidence>
<dbReference type="PANTHER" id="PTHR43433">
    <property type="entry name" value="HYDROLASE, ALPHA/BETA FOLD FAMILY PROTEIN"/>
    <property type="match status" value="1"/>
</dbReference>
<evidence type="ECO:0000259" key="1">
    <source>
        <dbReference type="Pfam" id="PF00561"/>
    </source>
</evidence>
<evidence type="ECO:0000313" key="2">
    <source>
        <dbReference type="EMBL" id="GAA4640301.1"/>
    </source>
</evidence>
<accession>A0ABP8UU72</accession>
<dbReference type="PANTHER" id="PTHR43433:SF5">
    <property type="entry name" value="AB HYDROLASE-1 DOMAIN-CONTAINING PROTEIN"/>
    <property type="match status" value="1"/>
</dbReference>
<dbReference type="InterPro" id="IPR029058">
    <property type="entry name" value="AB_hydrolase_fold"/>
</dbReference>
<gene>
    <name evidence="2" type="ORF">GCM10023196_105250</name>
</gene>
<dbReference type="Gene3D" id="3.40.50.1820">
    <property type="entry name" value="alpha/beta hydrolase"/>
    <property type="match status" value="1"/>
</dbReference>
<dbReference type="EMBL" id="BAABHK010000032">
    <property type="protein sequence ID" value="GAA4640301.1"/>
    <property type="molecule type" value="Genomic_DNA"/>
</dbReference>
<dbReference type="Proteomes" id="UP001501442">
    <property type="component" value="Unassembled WGS sequence"/>
</dbReference>
<keyword evidence="2" id="KW-0378">Hydrolase</keyword>
<dbReference type="InterPro" id="IPR000073">
    <property type="entry name" value="AB_hydrolase_1"/>
</dbReference>
<keyword evidence="3" id="KW-1185">Reference proteome</keyword>
<reference evidence="3" key="1">
    <citation type="journal article" date="2019" name="Int. J. Syst. Evol. Microbiol.">
        <title>The Global Catalogue of Microorganisms (GCM) 10K type strain sequencing project: providing services to taxonomists for standard genome sequencing and annotation.</title>
        <authorList>
            <consortium name="The Broad Institute Genomics Platform"/>
            <consortium name="The Broad Institute Genome Sequencing Center for Infectious Disease"/>
            <person name="Wu L."/>
            <person name="Ma J."/>
        </authorList>
    </citation>
    <scope>NUCLEOTIDE SEQUENCE [LARGE SCALE GENOMIC DNA]</scope>
    <source>
        <strain evidence="3">JCM 17939</strain>
    </source>
</reference>
<dbReference type="SUPFAM" id="SSF53474">
    <property type="entry name" value="alpha/beta-Hydrolases"/>
    <property type="match status" value="1"/>
</dbReference>
<dbReference type="RefSeq" id="WP_345444028.1">
    <property type="nucleotide sequence ID" value="NZ_BAABHK010000032.1"/>
</dbReference>
<comment type="caution">
    <text evidence="2">The sequence shown here is derived from an EMBL/GenBank/DDBJ whole genome shotgun (WGS) entry which is preliminary data.</text>
</comment>
<proteinExistence type="predicted"/>
<feature type="domain" description="AB hydrolase-1" evidence="1">
    <location>
        <begin position="24"/>
        <end position="131"/>
    </location>
</feature>